<dbReference type="GO" id="GO:0006508">
    <property type="term" value="P:proteolysis"/>
    <property type="evidence" value="ECO:0007669"/>
    <property type="project" value="InterPro"/>
</dbReference>
<feature type="domain" description="Peptidase S1" evidence="2">
    <location>
        <begin position="343"/>
        <end position="592"/>
    </location>
</feature>
<dbReference type="Gene3D" id="2.40.10.10">
    <property type="entry name" value="Trypsin-like serine proteases"/>
    <property type="match status" value="3"/>
</dbReference>
<accession>A0A182T298</accession>
<name>A0A182T298_9DIPT</name>
<evidence type="ECO:0000256" key="1">
    <source>
        <dbReference type="ARBA" id="ARBA00024195"/>
    </source>
</evidence>
<dbReference type="Pfam" id="PF00089">
    <property type="entry name" value="Trypsin"/>
    <property type="match status" value="2"/>
</dbReference>
<evidence type="ECO:0000313" key="3">
    <source>
        <dbReference type="EnsemblMetazoa" id="AMAM018180-PA"/>
    </source>
</evidence>
<dbReference type="InterPro" id="IPR043504">
    <property type="entry name" value="Peptidase_S1_PA_chymotrypsin"/>
</dbReference>
<dbReference type="AlphaFoldDB" id="A0A182T298"/>
<organism evidence="3 4">
    <name type="scientific">Anopheles maculatus</name>
    <dbReference type="NCBI Taxonomy" id="74869"/>
    <lineage>
        <taxon>Eukaryota</taxon>
        <taxon>Metazoa</taxon>
        <taxon>Ecdysozoa</taxon>
        <taxon>Arthropoda</taxon>
        <taxon>Hexapoda</taxon>
        <taxon>Insecta</taxon>
        <taxon>Pterygota</taxon>
        <taxon>Neoptera</taxon>
        <taxon>Endopterygota</taxon>
        <taxon>Diptera</taxon>
        <taxon>Nematocera</taxon>
        <taxon>Culicoidea</taxon>
        <taxon>Culicidae</taxon>
        <taxon>Anophelinae</taxon>
        <taxon>Anopheles</taxon>
        <taxon>Anopheles maculatus group</taxon>
    </lineage>
</organism>
<dbReference type="PANTHER" id="PTHR24260:SF139">
    <property type="entry name" value="CLIP DOMAIN-CONTAINING SERINE PROTEASE"/>
    <property type="match status" value="1"/>
</dbReference>
<protein>
    <recommendedName>
        <fullName evidence="2">Peptidase S1 domain-containing protein</fullName>
    </recommendedName>
</protein>
<dbReference type="Proteomes" id="UP000075901">
    <property type="component" value="Unassembled WGS sequence"/>
</dbReference>
<keyword evidence="4" id="KW-1185">Reference proteome</keyword>
<dbReference type="SUPFAM" id="SSF50494">
    <property type="entry name" value="Trypsin-like serine proteases"/>
    <property type="match status" value="2"/>
</dbReference>
<dbReference type="InterPro" id="IPR001254">
    <property type="entry name" value="Trypsin_dom"/>
</dbReference>
<dbReference type="PROSITE" id="PS50240">
    <property type="entry name" value="TRYPSIN_DOM"/>
    <property type="match status" value="2"/>
</dbReference>
<dbReference type="PANTHER" id="PTHR24260">
    <property type="match status" value="1"/>
</dbReference>
<reference evidence="4" key="1">
    <citation type="submission" date="2013-09" db="EMBL/GenBank/DDBJ databases">
        <title>The Genome Sequence of Anopheles maculatus species B.</title>
        <authorList>
            <consortium name="The Broad Institute Genomics Platform"/>
            <person name="Neafsey D.E."/>
            <person name="Besansky N."/>
            <person name="Howell P."/>
            <person name="Walton C."/>
            <person name="Young S.K."/>
            <person name="Zeng Q."/>
            <person name="Gargeya S."/>
            <person name="Fitzgerald M."/>
            <person name="Haas B."/>
            <person name="Abouelleil A."/>
            <person name="Allen A.W."/>
            <person name="Alvarado L."/>
            <person name="Arachchi H.M."/>
            <person name="Berlin A.M."/>
            <person name="Chapman S.B."/>
            <person name="Gainer-Dewar J."/>
            <person name="Goldberg J."/>
            <person name="Griggs A."/>
            <person name="Gujja S."/>
            <person name="Hansen M."/>
            <person name="Howarth C."/>
            <person name="Imamovic A."/>
            <person name="Ireland A."/>
            <person name="Larimer J."/>
            <person name="McCowan C."/>
            <person name="Murphy C."/>
            <person name="Pearson M."/>
            <person name="Poon T.W."/>
            <person name="Priest M."/>
            <person name="Roberts A."/>
            <person name="Saif S."/>
            <person name="Shea T."/>
            <person name="Sisk P."/>
            <person name="Sykes S."/>
            <person name="Wortman J."/>
            <person name="Nusbaum C."/>
            <person name="Birren B."/>
        </authorList>
    </citation>
    <scope>NUCLEOTIDE SEQUENCE [LARGE SCALE GENOMIC DNA]</scope>
    <source>
        <strain evidence="4">maculatus3</strain>
    </source>
</reference>
<dbReference type="SMART" id="SM00020">
    <property type="entry name" value="Tryp_SPc"/>
    <property type="match status" value="1"/>
</dbReference>
<sequence>MYMPISIGYCTISRENELDESAAESTIEAKWKRLQQQEDNEKLRIFDMDSCGESISVQGNAQSYTYMPWIGSLQGVEDPSTAASRLISNIVLISAWYALAPAHVFNNSVLWRSITLGYYDRIIYLRCVVLKCDPPYQEIQIKRIIIHPDYDGTLNANNIALIELLEPANLTKPFISPICLPFMQEFQTSPPIQMTLSTSLTDSRRVVRLSALNCQARLIHRRRFFFNQEIPMCADEYESGVKRFADHPGSALQASLFFADQKRHFLNGISFLLEATSAENEELPYLFTDTSLHLDWILENMDIARDRNVSLNDRISIPSRINRAPVRLALSKGRLLNFGTCGMYSNDSADSFAGEPWLGVVDAWDPQSKSYQYTKCAVTLISDMYAVGPARCLNHEVDKSFVQFGGYTKYAQDECDDENCRIQSVPIEKIILHPNYNPVNQDNNIALVQLATPADISKANVKPICLPVQDEIRSYDVSSMAVGSVGPYSKSYVTKRIDERYIDSSECQKRWDGLSVNLAIKSRKLCTLLPEGLKCYDIKPGFALHTTHNLLGKERRFLRGIKTEQPDGCSEYYPIVYTDVDVYLDWILESMNVTGTGQALSYDLTEHLIFV</sequence>
<dbReference type="VEuPathDB" id="VectorBase:AMAM018180"/>
<dbReference type="EnsemblMetazoa" id="AMAM018180-RA">
    <property type="protein sequence ID" value="AMAM018180-PA"/>
    <property type="gene ID" value="AMAM018180"/>
</dbReference>
<proteinExistence type="inferred from homology"/>
<feature type="domain" description="Peptidase S1" evidence="2">
    <location>
        <begin position="56"/>
        <end position="302"/>
    </location>
</feature>
<reference evidence="3" key="2">
    <citation type="submission" date="2020-05" db="UniProtKB">
        <authorList>
            <consortium name="EnsemblMetazoa"/>
        </authorList>
    </citation>
    <scope>IDENTIFICATION</scope>
    <source>
        <strain evidence="3">maculatus3</strain>
    </source>
</reference>
<dbReference type="InterPro" id="IPR051333">
    <property type="entry name" value="CLIP_Serine_Protease"/>
</dbReference>
<evidence type="ECO:0000259" key="2">
    <source>
        <dbReference type="PROSITE" id="PS50240"/>
    </source>
</evidence>
<comment type="similarity">
    <text evidence="1">Belongs to the peptidase S1 family. CLIP subfamily.</text>
</comment>
<dbReference type="GO" id="GO:0004252">
    <property type="term" value="F:serine-type endopeptidase activity"/>
    <property type="evidence" value="ECO:0007669"/>
    <property type="project" value="InterPro"/>
</dbReference>
<dbReference type="InterPro" id="IPR009003">
    <property type="entry name" value="Peptidase_S1_PA"/>
</dbReference>
<evidence type="ECO:0000313" key="4">
    <source>
        <dbReference type="Proteomes" id="UP000075901"/>
    </source>
</evidence>